<dbReference type="RefSeq" id="WP_074817757.1">
    <property type="nucleotide sequence ID" value="NZ_FNTI01000001.1"/>
</dbReference>
<evidence type="ECO:0000313" key="2">
    <source>
        <dbReference type="Proteomes" id="UP000183208"/>
    </source>
</evidence>
<accession>A0A1M6UWM0</accession>
<reference evidence="1 2" key="1">
    <citation type="submission" date="2016-10" db="EMBL/GenBank/DDBJ databases">
        <authorList>
            <person name="de Groot N.N."/>
        </authorList>
    </citation>
    <scope>NUCLEOTIDE SEQUENCE [LARGE SCALE GENOMIC DNA]</scope>
    <source>
        <strain evidence="1 2">GAS522</strain>
    </source>
</reference>
<organism evidence="1 2">
    <name type="scientific">Bradyrhizobium lablabi</name>
    <dbReference type="NCBI Taxonomy" id="722472"/>
    <lineage>
        <taxon>Bacteria</taxon>
        <taxon>Pseudomonadati</taxon>
        <taxon>Pseudomonadota</taxon>
        <taxon>Alphaproteobacteria</taxon>
        <taxon>Hyphomicrobiales</taxon>
        <taxon>Nitrobacteraceae</taxon>
        <taxon>Bradyrhizobium</taxon>
    </lineage>
</organism>
<name>A0A1M6UWM0_9BRAD</name>
<proteinExistence type="predicted"/>
<evidence type="ECO:0000313" key="1">
    <source>
        <dbReference type="EMBL" id="SEC55585.1"/>
    </source>
</evidence>
<sequence length="78" mass="8593">MNPIDLIVTVCAVLSPTTCEDTHLVFSYSGSLTQCVMAAPPYIAQWVGDHPKWTAVKWRCEYPHTNDKADAGKPTRAS</sequence>
<dbReference type="AlphaFoldDB" id="A0A1M6UWM0"/>
<dbReference type="EMBL" id="FNTI01000001">
    <property type="protein sequence ID" value="SEC55585.1"/>
    <property type="molecule type" value="Genomic_DNA"/>
</dbReference>
<gene>
    <name evidence="1" type="ORF">SAMN05444171_1705</name>
</gene>
<dbReference type="Proteomes" id="UP000183208">
    <property type="component" value="Unassembled WGS sequence"/>
</dbReference>
<dbReference type="OrthoDB" id="7363897at2"/>
<protein>
    <submittedName>
        <fullName evidence="1">Uncharacterized protein</fullName>
    </submittedName>
</protein>